<dbReference type="Proteomes" id="UP000570678">
    <property type="component" value="Unassembled WGS sequence"/>
</dbReference>
<sequence length="191" mass="21580">MELFSEQGYEKTSLPQIAERLGVTKAALYYHFRTKEDIVASLSDDVRRGIDELIAWAEATPPGHARTAEILDRYGALLHDTGREMVRFMHENQPAFRELGFGAGLRCQFRVIADLMTEPERAPMDVFHARQALLAIGWSTAMMGDLPLSDDECFRAAVAVAQDILRRNRSHDSHDRAPAQGWRPPHRPGKQ</sequence>
<feature type="region of interest" description="Disordered" evidence="5">
    <location>
        <begin position="168"/>
        <end position="191"/>
    </location>
</feature>
<dbReference type="PANTHER" id="PTHR30055:SF234">
    <property type="entry name" value="HTH-TYPE TRANSCRIPTIONAL REGULATOR BETI"/>
    <property type="match status" value="1"/>
</dbReference>
<evidence type="ECO:0000256" key="1">
    <source>
        <dbReference type="ARBA" id="ARBA00023015"/>
    </source>
</evidence>
<dbReference type="GO" id="GO:0000976">
    <property type="term" value="F:transcription cis-regulatory region binding"/>
    <property type="evidence" value="ECO:0007669"/>
    <property type="project" value="TreeGrafter"/>
</dbReference>
<evidence type="ECO:0000256" key="5">
    <source>
        <dbReference type="SAM" id="MobiDB-lite"/>
    </source>
</evidence>
<dbReference type="GO" id="GO:0003700">
    <property type="term" value="F:DNA-binding transcription factor activity"/>
    <property type="evidence" value="ECO:0007669"/>
    <property type="project" value="TreeGrafter"/>
</dbReference>
<dbReference type="Pfam" id="PF00440">
    <property type="entry name" value="TetR_N"/>
    <property type="match status" value="1"/>
</dbReference>
<evidence type="ECO:0000313" key="7">
    <source>
        <dbReference type="EMBL" id="NKY59283.1"/>
    </source>
</evidence>
<evidence type="ECO:0000256" key="4">
    <source>
        <dbReference type="PROSITE-ProRule" id="PRU00335"/>
    </source>
</evidence>
<keyword evidence="2 4" id="KW-0238">DNA-binding</keyword>
<feature type="compositionally biased region" description="Basic and acidic residues" evidence="5">
    <location>
        <begin position="168"/>
        <end position="177"/>
    </location>
</feature>
<evidence type="ECO:0000256" key="2">
    <source>
        <dbReference type="ARBA" id="ARBA00023125"/>
    </source>
</evidence>
<dbReference type="InterPro" id="IPR050109">
    <property type="entry name" value="HTH-type_TetR-like_transc_reg"/>
</dbReference>
<keyword evidence="3" id="KW-0804">Transcription</keyword>
<dbReference type="SUPFAM" id="SSF46689">
    <property type="entry name" value="Homeodomain-like"/>
    <property type="match status" value="1"/>
</dbReference>
<name>A0A846YK91_9NOCA</name>
<comment type="caution">
    <text evidence="7">The sequence shown here is derived from an EMBL/GenBank/DDBJ whole genome shotgun (WGS) entry which is preliminary data.</text>
</comment>
<dbReference type="Gene3D" id="1.10.357.10">
    <property type="entry name" value="Tetracycline Repressor, domain 2"/>
    <property type="match status" value="1"/>
</dbReference>
<protein>
    <submittedName>
        <fullName evidence="7">Helix-turn-helix transcriptional regulator</fullName>
    </submittedName>
</protein>
<reference evidence="7 8" key="1">
    <citation type="submission" date="2020-04" db="EMBL/GenBank/DDBJ databases">
        <title>MicrobeNet Type strains.</title>
        <authorList>
            <person name="Nicholson A.C."/>
        </authorList>
    </citation>
    <scope>NUCLEOTIDE SEQUENCE [LARGE SCALE GENOMIC DNA]</scope>
    <source>
        <strain evidence="7 8">JCM 3332</strain>
    </source>
</reference>
<keyword evidence="8" id="KW-1185">Reference proteome</keyword>
<dbReference type="EMBL" id="JAAXOT010000014">
    <property type="protein sequence ID" value="NKY59283.1"/>
    <property type="molecule type" value="Genomic_DNA"/>
</dbReference>
<evidence type="ECO:0000313" key="8">
    <source>
        <dbReference type="Proteomes" id="UP000570678"/>
    </source>
</evidence>
<feature type="DNA-binding region" description="H-T-H motif" evidence="4">
    <location>
        <begin position="13"/>
        <end position="32"/>
    </location>
</feature>
<keyword evidence="1" id="KW-0805">Transcription regulation</keyword>
<accession>A0A846YK91</accession>
<gene>
    <name evidence="7" type="ORF">HGA15_24635</name>
</gene>
<dbReference type="PROSITE" id="PS01081">
    <property type="entry name" value="HTH_TETR_1"/>
    <property type="match status" value="1"/>
</dbReference>
<feature type="domain" description="HTH tetR-type" evidence="6">
    <location>
        <begin position="1"/>
        <end position="50"/>
    </location>
</feature>
<dbReference type="PROSITE" id="PS50977">
    <property type="entry name" value="HTH_TETR_2"/>
    <property type="match status" value="1"/>
</dbReference>
<organism evidence="7 8">
    <name type="scientific">Nocardia flavorosea</name>
    <dbReference type="NCBI Taxonomy" id="53429"/>
    <lineage>
        <taxon>Bacteria</taxon>
        <taxon>Bacillati</taxon>
        <taxon>Actinomycetota</taxon>
        <taxon>Actinomycetes</taxon>
        <taxon>Mycobacteriales</taxon>
        <taxon>Nocardiaceae</taxon>
        <taxon>Nocardia</taxon>
    </lineage>
</organism>
<dbReference type="InterPro" id="IPR023772">
    <property type="entry name" value="DNA-bd_HTH_TetR-type_CS"/>
</dbReference>
<evidence type="ECO:0000256" key="3">
    <source>
        <dbReference type="ARBA" id="ARBA00023163"/>
    </source>
</evidence>
<dbReference type="InterPro" id="IPR001647">
    <property type="entry name" value="HTH_TetR"/>
</dbReference>
<evidence type="ECO:0000259" key="6">
    <source>
        <dbReference type="PROSITE" id="PS50977"/>
    </source>
</evidence>
<dbReference type="PANTHER" id="PTHR30055">
    <property type="entry name" value="HTH-TYPE TRANSCRIPTIONAL REGULATOR RUTR"/>
    <property type="match status" value="1"/>
</dbReference>
<proteinExistence type="predicted"/>
<dbReference type="InterPro" id="IPR009057">
    <property type="entry name" value="Homeodomain-like_sf"/>
</dbReference>
<dbReference type="AlphaFoldDB" id="A0A846YK91"/>